<feature type="compositionally biased region" description="Polar residues" evidence="3">
    <location>
        <begin position="128"/>
        <end position="149"/>
    </location>
</feature>
<dbReference type="PROSITE" id="PS50235">
    <property type="entry name" value="USP_3"/>
    <property type="match status" value="1"/>
</dbReference>
<organism evidence="5 6">
    <name type="scientific">Blomia tropicalis</name>
    <name type="common">Mite</name>
    <dbReference type="NCBI Taxonomy" id="40697"/>
    <lineage>
        <taxon>Eukaryota</taxon>
        <taxon>Metazoa</taxon>
        <taxon>Ecdysozoa</taxon>
        <taxon>Arthropoda</taxon>
        <taxon>Chelicerata</taxon>
        <taxon>Arachnida</taxon>
        <taxon>Acari</taxon>
        <taxon>Acariformes</taxon>
        <taxon>Sarcoptiformes</taxon>
        <taxon>Astigmata</taxon>
        <taxon>Glycyphagoidea</taxon>
        <taxon>Echimyopodidae</taxon>
        <taxon>Blomia</taxon>
    </lineage>
</organism>
<dbReference type="Proteomes" id="UP001142055">
    <property type="component" value="Chromosome 3"/>
</dbReference>
<dbReference type="Pfam" id="PF00443">
    <property type="entry name" value="UCH"/>
    <property type="match status" value="1"/>
</dbReference>
<dbReference type="CDD" id="cd02674">
    <property type="entry name" value="Peptidase_C19R"/>
    <property type="match status" value="1"/>
</dbReference>
<dbReference type="SUPFAM" id="SSF54001">
    <property type="entry name" value="Cysteine proteinases"/>
    <property type="match status" value="1"/>
</dbReference>
<gene>
    <name evidence="5" type="ORF">RDWZM_007584</name>
</gene>
<feature type="compositionally biased region" description="Basic and acidic residues" evidence="3">
    <location>
        <begin position="164"/>
        <end position="183"/>
    </location>
</feature>
<evidence type="ECO:0000256" key="2">
    <source>
        <dbReference type="ARBA" id="ARBA00012759"/>
    </source>
</evidence>
<dbReference type="Gene3D" id="3.90.70.10">
    <property type="entry name" value="Cysteine proteinases"/>
    <property type="match status" value="2"/>
</dbReference>
<dbReference type="PROSITE" id="PS00972">
    <property type="entry name" value="USP_1"/>
    <property type="match status" value="1"/>
</dbReference>
<dbReference type="OMA" id="DNCWYLF"/>
<protein>
    <recommendedName>
        <fullName evidence="2">ubiquitinyl hydrolase 1</fullName>
        <ecNumber evidence="2">3.4.19.12</ecNumber>
    </recommendedName>
</protein>
<dbReference type="InterPro" id="IPR028889">
    <property type="entry name" value="USP"/>
</dbReference>
<feature type="region of interest" description="Disordered" evidence="3">
    <location>
        <begin position="119"/>
        <end position="189"/>
    </location>
</feature>
<feature type="compositionally biased region" description="Polar residues" evidence="3">
    <location>
        <begin position="53"/>
        <end position="64"/>
    </location>
</feature>
<keyword evidence="6" id="KW-1185">Reference proteome</keyword>
<feature type="compositionally biased region" description="Polar residues" evidence="3">
    <location>
        <begin position="213"/>
        <end position="233"/>
    </location>
</feature>
<dbReference type="EC" id="3.4.19.12" evidence="2"/>
<feature type="domain" description="USP" evidence="4">
    <location>
        <begin position="355"/>
        <end position="1007"/>
    </location>
</feature>
<dbReference type="PANTHER" id="PTHR21646:SF14">
    <property type="entry name" value="FI05488P"/>
    <property type="match status" value="1"/>
</dbReference>
<feature type="region of interest" description="Disordered" evidence="3">
    <location>
        <begin position="1123"/>
        <end position="1155"/>
    </location>
</feature>
<reference evidence="5" key="1">
    <citation type="submission" date="2022-12" db="EMBL/GenBank/DDBJ databases">
        <title>Genome assemblies of Blomia tropicalis.</title>
        <authorList>
            <person name="Cui Y."/>
        </authorList>
    </citation>
    <scope>NUCLEOTIDE SEQUENCE</scope>
    <source>
        <tissue evidence="5">Adult mites</tissue>
    </source>
</reference>
<name>A0A9Q0M051_BLOTA</name>
<evidence type="ECO:0000256" key="1">
    <source>
        <dbReference type="ARBA" id="ARBA00000707"/>
    </source>
</evidence>
<evidence type="ECO:0000259" key="4">
    <source>
        <dbReference type="PROSITE" id="PS50235"/>
    </source>
</evidence>
<proteinExistence type="predicted"/>
<feature type="compositionally biased region" description="Low complexity" evidence="3">
    <location>
        <begin position="74"/>
        <end position="85"/>
    </location>
</feature>
<feature type="region of interest" description="Disordered" evidence="3">
    <location>
        <begin position="53"/>
        <end position="106"/>
    </location>
</feature>
<dbReference type="InterPro" id="IPR001394">
    <property type="entry name" value="Peptidase_C19_UCH"/>
</dbReference>
<sequence length="1155" mass="132133">MSYEFADKKNESVTNDRYSKIADKEDDCDLLLDGASHEKDDGICHNDNNYSTDQVYKSSCNTSPTHSESKHNSSTESSNIKTSSTATNVTTAERKSKTKQTSSHRSFDLSRFIRMLSFRKKRNKSKTSDSNSLNISQTIDPSKSSSTRPNKYRSLPKSLKSKVAKNDDQSDAQDKENDKTEEKKDEEEEKPNIFFRFVRTFSFLYKRNPNQTSNFKRSQSVQNYRTSRSPTIVTNHSRSLSSSTTNSPVKVYANNLKHSIASTDHIIKKDRNNVENSTVRRIPPSSHGSNQLDEINHRKPIQSSDITDSGDNNKNIQTTTTIANKPNLVTNETNSNANGRRRHLVISGLETPAVCGIQNHGNTCFINSVIQCLNNTDLLAEYFVFNHYRDDLHQNKKNGTRGELTEHLAILLKSLWSCMYSSDISMKFKKIVSKYGHQYNGYEQHDAQEFLLWLFDKCHEDLTAQSKSGNNKNSLLHFRKGLNNKKELQLSDETAAIESLAKYQTINSSSIIYDLFQGQLRSMLVCRNCDHYSKTFDPYLCISLPVPIRLTLTIFIHAIFLDRRPNHSGMYGISIEAAATLRELRDKVSRMLKIPEKRLILLQIDKRFGMIEFANDTLMIQEDLEDFETIYALETPIIPDSISEELLVDTREGDNEHENTMYKQMLTIVWLNRVGTGNDGSIFGPLFTSVVSRECSFRKLQSLILNSMSEFLIDQQNINWDELNRNINLRFRIVNGLVGKEYLSPELDHPLFVASVENALSKTENKRLYRGPYHLKIIVEWDADIRRSILMTDDLIDAIYEKNGMFVDKSVELAKECSNLNNHTTLQDCLDIYFREESLTAENAWMCPMCNSRQQCVKQLSVWTLPNIFIIHLKRFRFMSNIRRLKVNTVVEYPQNGLDMLKYVAQRKFNSDVETGNGVIPSMTNGPLENSSKFSHQRKLKNTIEETTYNLYGVCCHHGTMQGGHYTAYCKNPVDNCWYLFDDTKVIPVQEEAVVSADAYLLFYQKSSLSKMSNMEPKANHSVSSISSGYLSSVTGSNFNINHWSFHMPTFNYYNVNGNVANNYDKSSTLPNRRQVLQTNKGITSGNIINHHLSSIGHNYKNAKSSNNHEAIKHSPKTTFNSHLLPNSNKYMSDKTSSNNYHNTFPRIKSRQASH</sequence>
<comment type="caution">
    <text evidence="5">The sequence shown here is derived from an EMBL/GenBank/DDBJ whole genome shotgun (WGS) entry which is preliminary data.</text>
</comment>
<dbReference type="InterPro" id="IPR038765">
    <property type="entry name" value="Papain-like_cys_pep_sf"/>
</dbReference>
<evidence type="ECO:0000313" key="6">
    <source>
        <dbReference type="Proteomes" id="UP001142055"/>
    </source>
</evidence>
<dbReference type="EMBL" id="JAPWDV010000003">
    <property type="protein sequence ID" value="KAJ6216427.1"/>
    <property type="molecule type" value="Genomic_DNA"/>
</dbReference>
<dbReference type="InterPro" id="IPR050185">
    <property type="entry name" value="Ub_carboxyl-term_hydrolase"/>
</dbReference>
<feature type="compositionally biased region" description="Low complexity" evidence="3">
    <location>
        <begin position="234"/>
        <end position="246"/>
    </location>
</feature>
<feature type="compositionally biased region" description="Polar residues" evidence="3">
    <location>
        <begin position="1123"/>
        <end position="1143"/>
    </location>
</feature>
<dbReference type="AlphaFoldDB" id="A0A9Q0M051"/>
<dbReference type="InterPro" id="IPR018200">
    <property type="entry name" value="USP_CS"/>
</dbReference>
<dbReference type="GO" id="GO:0004843">
    <property type="term" value="F:cysteine-type deubiquitinase activity"/>
    <property type="evidence" value="ECO:0007669"/>
    <property type="project" value="UniProtKB-EC"/>
</dbReference>
<evidence type="ECO:0000256" key="3">
    <source>
        <dbReference type="SAM" id="MobiDB-lite"/>
    </source>
</evidence>
<dbReference type="PANTHER" id="PTHR21646">
    <property type="entry name" value="UBIQUITIN CARBOXYL-TERMINAL HYDROLASE"/>
    <property type="match status" value="1"/>
</dbReference>
<dbReference type="PROSITE" id="PS00973">
    <property type="entry name" value="USP_2"/>
    <property type="match status" value="1"/>
</dbReference>
<feature type="region of interest" description="Disordered" evidence="3">
    <location>
        <begin position="213"/>
        <end position="246"/>
    </location>
</feature>
<comment type="catalytic activity">
    <reaction evidence="1">
        <text>Thiol-dependent hydrolysis of ester, thioester, amide, peptide and isopeptide bonds formed by the C-terminal Gly of ubiquitin (a 76-residue protein attached to proteins as an intracellular targeting signal).</text>
        <dbReference type="EC" id="3.4.19.12"/>
    </reaction>
</comment>
<dbReference type="GO" id="GO:0016579">
    <property type="term" value="P:protein deubiquitination"/>
    <property type="evidence" value="ECO:0007669"/>
    <property type="project" value="InterPro"/>
</dbReference>
<evidence type="ECO:0000313" key="5">
    <source>
        <dbReference type="EMBL" id="KAJ6216427.1"/>
    </source>
</evidence>
<accession>A0A9Q0M051</accession>